<dbReference type="EMBL" id="OU015567">
    <property type="protein sequence ID" value="CAG5110351.1"/>
    <property type="molecule type" value="Genomic_DNA"/>
</dbReference>
<dbReference type="Proteomes" id="UP001158576">
    <property type="component" value="Chromosome 2"/>
</dbReference>
<keyword evidence="2" id="KW-1185">Reference proteome</keyword>
<accession>A0ABN7SYR5</accession>
<organism evidence="1 2">
    <name type="scientific">Oikopleura dioica</name>
    <name type="common">Tunicate</name>
    <dbReference type="NCBI Taxonomy" id="34765"/>
    <lineage>
        <taxon>Eukaryota</taxon>
        <taxon>Metazoa</taxon>
        <taxon>Chordata</taxon>
        <taxon>Tunicata</taxon>
        <taxon>Appendicularia</taxon>
        <taxon>Copelata</taxon>
        <taxon>Oikopleuridae</taxon>
        <taxon>Oikopleura</taxon>
    </lineage>
</organism>
<evidence type="ECO:0000313" key="1">
    <source>
        <dbReference type="EMBL" id="CAG5110351.1"/>
    </source>
</evidence>
<reference evidence="1 2" key="1">
    <citation type="submission" date="2021-04" db="EMBL/GenBank/DDBJ databases">
        <authorList>
            <person name="Bliznina A."/>
        </authorList>
    </citation>
    <scope>NUCLEOTIDE SEQUENCE [LARGE SCALE GENOMIC DNA]</scope>
</reference>
<name>A0ABN7SYR5_OIKDI</name>
<evidence type="ECO:0000313" key="2">
    <source>
        <dbReference type="Proteomes" id="UP001158576"/>
    </source>
</evidence>
<proteinExistence type="predicted"/>
<sequence>MLGYFWAFLPFVFSQETFTQLYSDKIRFPDGNSRQLNIPVTPFSKTSQMVKIDDDAVIFRDTSSSAETFWLWLSDSPANFTKLRLQTGDVNNSPGCLIDAGSAIDTSGTPQRVVTRVCPGNAQFQIDQWLIDDTLFQPLFSTSYVFEDPDIISIAQISPQIVFLASSRRLFYYNLRMTEPYIINEFFMPITTAVLKSQDDEDTGKVYFHMSTDQGFNTTYFWLGELLSGENVEYQFNWNWDWTLQVTDGVITDFDFQIAGGNYTDSLAKIMSVDVASVNIRYEDGTWWRMGSTKQGVPFGNATALGVVDWGQKQTEKSLEARTLEDAGIVAFVGTKSGVFYLEDGSQSPWRVLEGYRWLVGNEVEQLNVLNGNNPGAFVRTQDGLSWITRNTSQSFADKSDQVLEVYNSGRHGQRNLGVDHPMNGLVSQISFPEFGNPEKNFSQSANDNDSLWTSMLLAAECFRFSVTGDERAKTNAYKMFNGTRLLQHVTGHSGLIARAVSTTQESSIWQKWEANEIPYTMPDYDGIPTRWGHWDPYSVNFDMDRYSERGLNSLQILTYLAGAEVLTKKYGMTAKNNYMSHFDYLYNKMDYKRNLGNVKLQAASEDNYSDDEQQFLAYYLFYFTVLKNEHLSSLDKETITVFKNSIYKTWKHVSFSENSVFAGVALSFLGDDLSDTDKKFTRDILIKDLTRIPISQVTWDYDATPGSNRKDMYLDPQEDRRGNFGTHVTIPIPKDEQAYLQWNKDPFMYGPSNGQNFEFPGTVYLPGFGNLSSR</sequence>
<protein>
    <submittedName>
        <fullName evidence="1">Oidioi.mRNA.OKI2018_I69.chr2.g4762.t1.cds</fullName>
    </submittedName>
</protein>
<gene>
    <name evidence="1" type="ORF">OKIOD_LOCUS13527</name>
</gene>